<name>A0A1Y2M6X5_EPING</name>
<evidence type="ECO:0000256" key="1">
    <source>
        <dbReference type="SAM" id="Phobius"/>
    </source>
</evidence>
<keyword evidence="1" id="KW-1133">Transmembrane helix</keyword>
<sequence length="604" mass="67835">MDFSSLSPAHASNYISWVGARAQTHLKRSPSNVKTLWLSTQRQACSDFRARAGRGCLWILAVLWFLGLTTGFVLLNVWSVFESSARAGYGSACLPDDSFSLLPDKYRYWSNSGFFQITLGAGSLTFTQAKAIDVIWDIAIGRGGQALLAYLSWQTFVRYVTTSMEVQPITFHTYRTIFLQNESLVLGIPRIIRDFCRRRNLHSRFAMVFIVMTMLFTLIFPTLGGSMTGYSANVNAYVRDADENFIQFKDFEIVVYTVHDGSRINQTDDFHATIYKNKANDPNLLDLVDWYDRPFLTNCNDYSGEQYLRCTSSQMLWNISAYITSYGPYPQTDVASEFGNGISLTGRTLNISSYQWPLSLNGTKGGDGRVYQQDAAVFLSGNTLYSQSDVMNSAQCQAQESYQWGFSFIQLAVMLILLWIWTIGIVIMYTTSKFTRLQRGRPDVAGEYKAVFELADAMHTQLIQLTKEEGTSDDVRSITESTLRQRIKSDLRGGTIAYDTNILLDKADQPGDANNWTFKAWVMREMWWLLALAVAVAVDGVAISLLVRNNMTSNVWIFPALPLAIGFAMFVGSTHASRVMVLTWAVLLVCAPPAIALGTVMSKY</sequence>
<dbReference type="AlphaFoldDB" id="A0A1Y2M6X5"/>
<feature type="transmembrane region" description="Helical" evidence="1">
    <location>
        <begin position="205"/>
        <end position="223"/>
    </location>
</feature>
<feature type="transmembrane region" description="Helical" evidence="1">
    <location>
        <begin position="579"/>
        <end position="601"/>
    </location>
</feature>
<dbReference type="STRING" id="105696.A0A1Y2M6X5"/>
<evidence type="ECO:0000313" key="3">
    <source>
        <dbReference type="Proteomes" id="UP000193240"/>
    </source>
</evidence>
<gene>
    <name evidence="2" type="ORF">B5807_03676</name>
</gene>
<keyword evidence="1" id="KW-0812">Transmembrane</keyword>
<feature type="transmembrane region" description="Helical" evidence="1">
    <location>
        <begin position="404"/>
        <end position="429"/>
    </location>
</feature>
<feature type="transmembrane region" description="Helical" evidence="1">
    <location>
        <begin position="553"/>
        <end position="572"/>
    </location>
</feature>
<keyword evidence="1" id="KW-0472">Membrane</keyword>
<dbReference type="OMA" id="WISWSIF"/>
<dbReference type="Proteomes" id="UP000193240">
    <property type="component" value="Unassembled WGS sequence"/>
</dbReference>
<feature type="transmembrane region" description="Helical" evidence="1">
    <location>
        <begin position="527"/>
        <end position="547"/>
    </location>
</feature>
<reference evidence="2 3" key="1">
    <citation type="journal article" date="2017" name="Genome Announc.">
        <title>Genome sequence of the saprophytic ascomycete Epicoccum nigrum ICMP 19927 strain isolated from New Zealand.</title>
        <authorList>
            <person name="Fokin M."/>
            <person name="Fleetwood D."/>
            <person name="Weir B.S."/>
            <person name="Villas-Boas S.G."/>
        </authorList>
    </citation>
    <scope>NUCLEOTIDE SEQUENCE [LARGE SCALE GENOMIC DNA]</scope>
    <source>
        <strain evidence="2 3">ICMP 19927</strain>
    </source>
</reference>
<dbReference type="InParanoid" id="A0A1Y2M6X5"/>
<keyword evidence="3" id="KW-1185">Reference proteome</keyword>
<feature type="transmembrane region" description="Helical" evidence="1">
    <location>
        <begin position="57"/>
        <end position="81"/>
    </location>
</feature>
<accession>A0A1Y2M6X5</accession>
<protein>
    <submittedName>
        <fullName evidence="2">Uncharacterized protein</fullName>
    </submittedName>
</protein>
<proteinExistence type="predicted"/>
<organism evidence="2 3">
    <name type="scientific">Epicoccum nigrum</name>
    <name type="common">Soil fungus</name>
    <name type="synonym">Epicoccum purpurascens</name>
    <dbReference type="NCBI Taxonomy" id="105696"/>
    <lineage>
        <taxon>Eukaryota</taxon>
        <taxon>Fungi</taxon>
        <taxon>Dikarya</taxon>
        <taxon>Ascomycota</taxon>
        <taxon>Pezizomycotina</taxon>
        <taxon>Dothideomycetes</taxon>
        <taxon>Pleosporomycetidae</taxon>
        <taxon>Pleosporales</taxon>
        <taxon>Pleosporineae</taxon>
        <taxon>Didymellaceae</taxon>
        <taxon>Epicoccum</taxon>
    </lineage>
</organism>
<evidence type="ECO:0000313" key="2">
    <source>
        <dbReference type="EMBL" id="OSS51853.1"/>
    </source>
</evidence>
<dbReference type="EMBL" id="KZ107840">
    <property type="protein sequence ID" value="OSS51853.1"/>
    <property type="molecule type" value="Genomic_DNA"/>
</dbReference>